<dbReference type="AlphaFoldDB" id="A0AAQ3TTZ8"/>
<organism evidence="1 2">
    <name type="scientific">Paspalum notatum var. saurae</name>
    <dbReference type="NCBI Taxonomy" id="547442"/>
    <lineage>
        <taxon>Eukaryota</taxon>
        <taxon>Viridiplantae</taxon>
        <taxon>Streptophyta</taxon>
        <taxon>Embryophyta</taxon>
        <taxon>Tracheophyta</taxon>
        <taxon>Spermatophyta</taxon>
        <taxon>Magnoliopsida</taxon>
        <taxon>Liliopsida</taxon>
        <taxon>Poales</taxon>
        <taxon>Poaceae</taxon>
        <taxon>PACMAD clade</taxon>
        <taxon>Panicoideae</taxon>
        <taxon>Andropogonodae</taxon>
        <taxon>Paspaleae</taxon>
        <taxon>Paspalinae</taxon>
        <taxon>Paspalum</taxon>
    </lineage>
</organism>
<evidence type="ECO:0008006" key="3">
    <source>
        <dbReference type="Google" id="ProtNLM"/>
    </source>
</evidence>
<dbReference type="PANTHER" id="PTHR34835:SF77">
    <property type="entry name" value="OS08G0365200 PROTEIN"/>
    <property type="match status" value="1"/>
</dbReference>
<dbReference type="PANTHER" id="PTHR34835">
    <property type="entry name" value="OS07G0283600 PROTEIN-RELATED"/>
    <property type="match status" value="1"/>
</dbReference>
<evidence type="ECO:0000313" key="1">
    <source>
        <dbReference type="EMBL" id="WVZ77042.1"/>
    </source>
</evidence>
<proteinExistence type="predicted"/>
<reference evidence="1 2" key="1">
    <citation type="submission" date="2024-02" db="EMBL/GenBank/DDBJ databases">
        <title>High-quality chromosome-scale genome assembly of Pensacola bahiagrass (Paspalum notatum Flugge var. saurae).</title>
        <authorList>
            <person name="Vega J.M."/>
            <person name="Podio M."/>
            <person name="Orjuela J."/>
            <person name="Siena L.A."/>
            <person name="Pessino S.C."/>
            <person name="Combes M.C."/>
            <person name="Mariac C."/>
            <person name="Albertini E."/>
            <person name="Pupilli F."/>
            <person name="Ortiz J.P.A."/>
            <person name="Leblanc O."/>
        </authorList>
    </citation>
    <scope>NUCLEOTIDE SEQUENCE [LARGE SCALE GENOMIC DNA]</scope>
    <source>
        <strain evidence="1">R1</strain>
        <tissue evidence="1">Leaf</tissue>
    </source>
</reference>
<name>A0AAQ3TTZ8_PASNO</name>
<dbReference type="Proteomes" id="UP001341281">
    <property type="component" value="Chromosome 05"/>
</dbReference>
<gene>
    <name evidence="1" type="ORF">U9M48_024945</name>
</gene>
<keyword evidence="2" id="KW-1185">Reference proteome</keyword>
<sequence length="261" mass="30137">MSDNVADSARGRLGTHRSHINSRATDVQLNVESDEDGDGKHIKYQFSPSCVHRFLKTLAPNQKDFIIKHGLGYVFDIKNFHVPIELTEWVMSKTFATSHEFIFNHKFIHFTKDMVIKVLGFPSGSQPVQSCSDDFEIEALVEKYKLEYEDQNSYIIRKCMDLISKENDETTFMRHFLMFLISTILILGKANTLTVEYLYSLVDVEKFASYDWAKEKLLGWGSIKASFISTSNQLRDILTKTLGRSSSRVSVMYKSRYDRQL</sequence>
<accession>A0AAQ3TTZ8</accession>
<dbReference type="EMBL" id="CP144749">
    <property type="protein sequence ID" value="WVZ77042.1"/>
    <property type="molecule type" value="Genomic_DNA"/>
</dbReference>
<evidence type="ECO:0000313" key="2">
    <source>
        <dbReference type="Proteomes" id="UP001341281"/>
    </source>
</evidence>
<protein>
    <recommendedName>
        <fullName evidence="3">DUF1985 domain-containing protein</fullName>
    </recommendedName>
</protein>